<dbReference type="InterPro" id="IPR013766">
    <property type="entry name" value="Thioredoxin_domain"/>
</dbReference>
<evidence type="ECO:0000313" key="4">
    <source>
        <dbReference type="Proteomes" id="UP000031561"/>
    </source>
</evidence>
<evidence type="ECO:0000256" key="1">
    <source>
        <dbReference type="SAM" id="MobiDB-lite"/>
    </source>
</evidence>
<dbReference type="CDD" id="cd02950">
    <property type="entry name" value="TxlA"/>
    <property type="match status" value="1"/>
</dbReference>
<evidence type="ECO:0000313" key="3">
    <source>
        <dbReference type="EMBL" id="MCM1984215.1"/>
    </source>
</evidence>
<dbReference type="Pfam" id="PF00085">
    <property type="entry name" value="Thioredoxin"/>
    <property type="match status" value="1"/>
</dbReference>
<dbReference type="InterPro" id="IPR036249">
    <property type="entry name" value="Thioredoxin-like_sf"/>
</dbReference>
<protein>
    <submittedName>
        <fullName evidence="3">Thioredoxin family protein</fullName>
    </submittedName>
</protein>
<dbReference type="SUPFAM" id="SSF52833">
    <property type="entry name" value="Thioredoxin-like"/>
    <property type="match status" value="1"/>
</dbReference>
<name>A0ABD4T6N0_9CYAN</name>
<dbReference type="FunFam" id="3.40.30.10:FF:000423">
    <property type="entry name" value="Thiol:disulfide interchange protein"/>
    <property type="match status" value="1"/>
</dbReference>
<feature type="domain" description="Thioredoxin" evidence="2">
    <location>
        <begin position="25"/>
        <end position="142"/>
    </location>
</feature>
<gene>
    <name evidence="3" type="ORF">QQ91_0015425</name>
</gene>
<evidence type="ECO:0000259" key="2">
    <source>
        <dbReference type="PROSITE" id="PS51352"/>
    </source>
</evidence>
<dbReference type="Gene3D" id="3.40.30.10">
    <property type="entry name" value="Glutaredoxin"/>
    <property type="match status" value="1"/>
</dbReference>
<keyword evidence="4" id="KW-1185">Reference proteome</keyword>
<accession>A0ABD4T6N0</accession>
<sequence>MKHTLRNFVITVTAIVLSLFLVLGLRTQSQSPSLAGLAESATPLEVAMGNQKPTLVEFYADWCTSCRAMVGDMEALRQKYGETLNFVMLNVDNSKWLPELIQYRVDGIPHFVFFDRNAAAVAAAVGEQPRFILEGNLSALVAGQPLPYVAQMGSTSEIESPQFGATQDNPRSHGAQVQKT</sequence>
<dbReference type="Proteomes" id="UP000031561">
    <property type="component" value="Unassembled WGS sequence"/>
</dbReference>
<dbReference type="RefSeq" id="WP_166275921.1">
    <property type="nucleotide sequence ID" value="NZ_JTHE03000088.1"/>
</dbReference>
<feature type="region of interest" description="Disordered" evidence="1">
    <location>
        <begin position="159"/>
        <end position="180"/>
    </location>
</feature>
<dbReference type="PROSITE" id="PS00194">
    <property type="entry name" value="THIOREDOXIN_1"/>
    <property type="match status" value="1"/>
</dbReference>
<dbReference type="InterPro" id="IPR044241">
    <property type="entry name" value="TxlA/HCF164"/>
</dbReference>
<dbReference type="EMBL" id="JTHE03000088">
    <property type="protein sequence ID" value="MCM1984215.1"/>
    <property type="molecule type" value="Genomic_DNA"/>
</dbReference>
<dbReference type="PANTHER" id="PTHR47353:SF1">
    <property type="entry name" value="THIOREDOXIN-LIKE PROTEIN HCF164, CHLOROPLASTIC"/>
    <property type="match status" value="1"/>
</dbReference>
<comment type="caution">
    <text evidence="3">The sequence shown here is derived from an EMBL/GenBank/DDBJ whole genome shotgun (WGS) entry which is preliminary data.</text>
</comment>
<dbReference type="PROSITE" id="PS51352">
    <property type="entry name" value="THIOREDOXIN_2"/>
    <property type="match status" value="1"/>
</dbReference>
<dbReference type="AlphaFoldDB" id="A0ABD4T6N0"/>
<organism evidence="3 4">
    <name type="scientific">Lyngbya confervoides BDU141951</name>
    <dbReference type="NCBI Taxonomy" id="1574623"/>
    <lineage>
        <taxon>Bacteria</taxon>
        <taxon>Bacillati</taxon>
        <taxon>Cyanobacteriota</taxon>
        <taxon>Cyanophyceae</taxon>
        <taxon>Oscillatoriophycideae</taxon>
        <taxon>Oscillatoriales</taxon>
        <taxon>Microcoleaceae</taxon>
        <taxon>Lyngbya</taxon>
    </lineage>
</organism>
<dbReference type="InterPro" id="IPR017937">
    <property type="entry name" value="Thioredoxin_CS"/>
</dbReference>
<proteinExistence type="predicted"/>
<dbReference type="PANTHER" id="PTHR47353">
    <property type="entry name" value="THIOREDOXIN-LIKE PROTEIN HCF164, CHLOROPLASTIC"/>
    <property type="match status" value="1"/>
</dbReference>
<reference evidence="3 4" key="1">
    <citation type="journal article" date="2015" name="Genome Announc.">
        <title>Draft Genome Sequence of Filamentous Marine Cyanobacterium Lyngbya confervoides Strain BDU141951.</title>
        <authorList>
            <person name="Chandrababunaidu M.M."/>
            <person name="Sen D."/>
            <person name="Tripathy S."/>
        </authorList>
    </citation>
    <scope>NUCLEOTIDE SEQUENCE [LARGE SCALE GENOMIC DNA]</scope>
    <source>
        <strain evidence="3 4">BDU141951</strain>
    </source>
</reference>